<reference evidence="8 9" key="1">
    <citation type="submission" date="2019-09" db="EMBL/GenBank/DDBJ databases">
        <title>Bird 10,000 Genomes (B10K) Project - Family phase.</title>
        <authorList>
            <person name="Zhang G."/>
        </authorList>
    </citation>
    <scope>NUCLEOTIDE SEQUENCE [LARGE SCALE GENOMIC DNA]</scope>
    <source>
        <strain evidence="8">B10K-DU-009-04</strain>
        <tissue evidence="8">Mixed tissue sample</tissue>
    </source>
</reference>
<keyword evidence="2" id="KW-0732">Signal</keyword>
<organism evidence="8 9">
    <name type="scientific">Podilymbus podiceps</name>
    <name type="common">Pied-billed grebe</name>
    <dbReference type="NCBI Taxonomy" id="9252"/>
    <lineage>
        <taxon>Eukaryota</taxon>
        <taxon>Metazoa</taxon>
        <taxon>Chordata</taxon>
        <taxon>Craniata</taxon>
        <taxon>Vertebrata</taxon>
        <taxon>Euteleostomi</taxon>
        <taxon>Archelosauria</taxon>
        <taxon>Archosauria</taxon>
        <taxon>Dinosauria</taxon>
        <taxon>Saurischia</taxon>
        <taxon>Theropoda</taxon>
        <taxon>Coelurosauria</taxon>
        <taxon>Aves</taxon>
        <taxon>Neognathae</taxon>
        <taxon>Neoaves</taxon>
        <taxon>Mirandornithes</taxon>
        <taxon>Podicipediformes</taxon>
        <taxon>Podicipedidae</taxon>
        <taxon>Podilymbus</taxon>
    </lineage>
</organism>
<feature type="domain" description="Sushi" evidence="7">
    <location>
        <begin position="65"/>
        <end position="125"/>
    </location>
</feature>
<gene>
    <name evidence="8" type="primary">C4bpa_0</name>
    <name evidence="8" type="ORF">PODPOD_R01548</name>
</gene>
<keyword evidence="1 6" id="KW-0768">Sushi</keyword>
<dbReference type="Gene3D" id="2.10.70.10">
    <property type="entry name" value="Complement Module, domain 1"/>
    <property type="match status" value="6"/>
</dbReference>
<feature type="domain" description="Sushi" evidence="7">
    <location>
        <begin position="1"/>
        <end position="64"/>
    </location>
</feature>
<dbReference type="InterPro" id="IPR035976">
    <property type="entry name" value="Sushi/SCR/CCP_sf"/>
</dbReference>
<evidence type="ECO:0000313" key="9">
    <source>
        <dbReference type="Proteomes" id="UP000555275"/>
    </source>
</evidence>
<dbReference type="SMART" id="SM00032">
    <property type="entry name" value="CCP"/>
    <property type="match status" value="6"/>
</dbReference>
<proteinExistence type="predicted"/>
<dbReference type="FunFam" id="2.10.70.10:FF:000014">
    <property type="entry name" value="Membrane cofactor protein"/>
    <property type="match status" value="1"/>
</dbReference>
<feature type="disulfide bond" evidence="6">
    <location>
        <begin position="225"/>
        <end position="252"/>
    </location>
</feature>
<evidence type="ECO:0000256" key="5">
    <source>
        <dbReference type="ARBA" id="ARBA00023180"/>
    </source>
</evidence>
<feature type="non-terminal residue" evidence="8">
    <location>
        <position position="384"/>
    </location>
</feature>
<feature type="domain" description="Sushi" evidence="7">
    <location>
        <begin position="126"/>
        <end position="194"/>
    </location>
</feature>
<name>A0A7L0SIG6_PODPO</name>
<dbReference type="Proteomes" id="UP000555275">
    <property type="component" value="Unassembled WGS sequence"/>
</dbReference>
<feature type="domain" description="Sushi" evidence="7">
    <location>
        <begin position="195"/>
        <end position="254"/>
    </location>
</feature>
<evidence type="ECO:0000256" key="4">
    <source>
        <dbReference type="ARBA" id="ARBA00023157"/>
    </source>
</evidence>
<evidence type="ECO:0000256" key="3">
    <source>
        <dbReference type="ARBA" id="ARBA00022737"/>
    </source>
</evidence>
<dbReference type="InterPro" id="IPR000436">
    <property type="entry name" value="Sushi_SCR_CCP_dom"/>
</dbReference>
<sequence>TCMPPDRLQYAELEQSFSTMKSFPVGITVTYVCRPGYIRIPRKSLTRTCGEDLQWSPVEQFCTERKCNHPGDLNHGFVHVTDLTFGSKATFSCEGGFRLRGTPDIFCVVKNNDVDWNRELPFCERIPCEPPPSIANGRYTEADSYVYQTAVTYTCVDVPKGADPFSLIGPSTIFCTYDEHSNGVWNVAPPQCKVVKCDNPKVENGKKTTGFGPSYSYRDSIVFECDPGYFMIGPAVITCEENNSWSSPKPTCEKINEGVCAAPKITHGVVIPAKSVYEGGESAQIQCNAGCVFPDGAKERTVTCQGQNTWSSLQNCACEAESSGFSPVINYGRVVDGKKPSYSVGDIITIECYAGYTLHGEARIQYIGENQWIPGVPTCRLSKY</sequence>
<dbReference type="InterPro" id="IPR050350">
    <property type="entry name" value="Compl-Cell_Adhes-Reg"/>
</dbReference>
<dbReference type="CDD" id="cd00033">
    <property type="entry name" value="CCP"/>
    <property type="match status" value="5"/>
</dbReference>
<feature type="disulfide bond" evidence="6">
    <location>
        <begin position="352"/>
        <end position="379"/>
    </location>
</feature>
<evidence type="ECO:0000256" key="6">
    <source>
        <dbReference type="PROSITE-ProRule" id="PRU00302"/>
    </source>
</evidence>
<dbReference type="AlphaFoldDB" id="A0A7L0SIG6"/>
<accession>A0A7L0SIG6</accession>
<evidence type="ECO:0000259" key="7">
    <source>
        <dbReference type="PROSITE" id="PS50923"/>
    </source>
</evidence>
<dbReference type="PROSITE" id="PS50923">
    <property type="entry name" value="SUSHI"/>
    <property type="match status" value="5"/>
</dbReference>
<dbReference type="PANTHER" id="PTHR19325:SF570">
    <property type="entry name" value="COMPLEMENT COMPONENT 4 BINDING PROTEIN, MEMBRANE"/>
    <property type="match status" value="1"/>
</dbReference>
<comment type="caution">
    <text evidence="8">The sequence shown here is derived from an EMBL/GenBank/DDBJ whole genome shotgun (WGS) entry which is preliminary data.</text>
</comment>
<keyword evidence="4 6" id="KW-1015">Disulfide bond</keyword>
<dbReference type="SUPFAM" id="SSF57535">
    <property type="entry name" value="Complement control module/SCR domain"/>
    <property type="match status" value="6"/>
</dbReference>
<dbReference type="Pfam" id="PF00084">
    <property type="entry name" value="Sushi"/>
    <property type="match status" value="6"/>
</dbReference>
<keyword evidence="9" id="KW-1185">Reference proteome</keyword>
<comment type="caution">
    <text evidence="6">Lacks conserved residue(s) required for the propagation of feature annotation.</text>
</comment>
<dbReference type="OrthoDB" id="6480633at2759"/>
<evidence type="ECO:0000313" key="8">
    <source>
        <dbReference type="EMBL" id="NXL42251.1"/>
    </source>
</evidence>
<keyword evidence="5" id="KW-0325">Glycoprotein</keyword>
<dbReference type="PANTHER" id="PTHR19325">
    <property type="entry name" value="COMPLEMENT COMPONENT-RELATED SUSHI DOMAIN-CONTAINING"/>
    <property type="match status" value="1"/>
</dbReference>
<feature type="domain" description="Sushi" evidence="7">
    <location>
        <begin position="316"/>
        <end position="381"/>
    </location>
</feature>
<dbReference type="FunFam" id="2.10.70.10:FF:000055">
    <property type="entry name" value="Complement decay-accelerating factor, GPI-anchored"/>
    <property type="match status" value="1"/>
</dbReference>
<protein>
    <submittedName>
        <fullName evidence="8">C4BPA protein</fullName>
    </submittedName>
</protein>
<feature type="non-terminal residue" evidence="8">
    <location>
        <position position="1"/>
    </location>
</feature>
<evidence type="ECO:0000256" key="1">
    <source>
        <dbReference type="ARBA" id="ARBA00022659"/>
    </source>
</evidence>
<keyword evidence="3" id="KW-0677">Repeat</keyword>
<dbReference type="EMBL" id="VXAO01000044">
    <property type="protein sequence ID" value="NXL42251.1"/>
    <property type="molecule type" value="Genomic_DNA"/>
</dbReference>
<evidence type="ECO:0000256" key="2">
    <source>
        <dbReference type="ARBA" id="ARBA00022729"/>
    </source>
</evidence>